<evidence type="ECO:0000259" key="4">
    <source>
        <dbReference type="Pfam" id="PF01636"/>
    </source>
</evidence>
<dbReference type="SUPFAM" id="SSF56112">
    <property type="entry name" value="Protein kinase-like (PK-like)"/>
    <property type="match status" value="1"/>
</dbReference>
<dbReference type="Proteomes" id="UP000245618">
    <property type="component" value="Unassembled WGS sequence"/>
</dbReference>
<keyword evidence="5" id="KW-0032">Aminotransferase</keyword>
<evidence type="ECO:0000313" key="5">
    <source>
        <dbReference type="EMBL" id="PWA11739.1"/>
    </source>
</evidence>
<gene>
    <name evidence="5" type="ORF">DB891_00135</name>
</gene>
<dbReference type="InterPro" id="IPR011009">
    <property type="entry name" value="Kinase-like_dom_sf"/>
</dbReference>
<accession>A0A2U1K3L5</accession>
<dbReference type="Pfam" id="PF00202">
    <property type="entry name" value="Aminotran_3"/>
    <property type="match status" value="1"/>
</dbReference>
<dbReference type="Gene3D" id="3.40.640.10">
    <property type="entry name" value="Type I PLP-dependent aspartate aminotransferase-like (Major domain)"/>
    <property type="match status" value="1"/>
</dbReference>
<proteinExistence type="inferred from homology"/>
<dbReference type="OrthoDB" id="9801052at2"/>
<name>A0A2U1K3L5_9FLAO</name>
<dbReference type="InterPro" id="IPR005814">
    <property type="entry name" value="Aminotrans_3"/>
</dbReference>
<dbReference type="CDD" id="cd00610">
    <property type="entry name" value="OAT_like"/>
    <property type="match status" value="1"/>
</dbReference>
<dbReference type="Pfam" id="PF01636">
    <property type="entry name" value="APH"/>
    <property type="match status" value="1"/>
</dbReference>
<feature type="domain" description="Aminoglycoside phosphotransferase" evidence="4">
    <location>
        <begin position="26"/>
        <end position="239"/>
    </location>
</feature>
<sequence>MKCTEAHIEQLSKEHYGLSVTAKMLNGYDELNYLLTDTNNKRFILKVSDENQSYPFLDAQVKIVKHLANSPISTKFQQFCINTQGEELTPIIEDGKKYYLRILSFLEGNFWIDKSNKSTDLYSELGRFMGTMDKSLHHFSHTAMHRHYTWDISTASDANEKLKYIKNHERRRIASYFLLQFDMEVLPQLHSLRHAYIHNDANDYNVMVDETTVTGLIDFGDMVYTALINNVAVACTYAMLANEDPLTAASLVVKGYHESYPLTIQELDVLYYLIAGRLCISVTQSAFNGSLDTNNEHHFITEKPAWDLLYQLIKINPIKAQDTFRKACGFEGVINEGDYSDLLKKRQKNVGRNLSIGYKDNLKIVKGALQYLYDDKGRTFVDCVNNPSHVGHCHPVVVRSMQKQIATLNTNTRYLNDTILKYAEKLTATLPSELSVCYFVNSGSEANDLAIRMSRHFTKQKDIIVLDHAYHGTSTVAMEMSPYKFDSKGGSGKMPWIHKAINPDLYRGPFKYGDENAGEKYAADVQRIIEDLDKEGKAPAVFICETLLGVGGQIPLPKDYLKTVYNHVRKAGGVCIADEVQVGFGRVGDAFWGFELQDAVPDIIVLGKPIGNGHPLAAVIVTNEIADSFNNGLEYFNTFGGNPVSMAAGLAVLEVIQEEEMQEHAKVVGNYLMNGLRGLMQKYPIISDVRGHGLFIGAEMVKDRTTMEPAIPEIDIVVEKMKEYGYLLSTDGPLHNVLKIKPPMPFNKHNADEMVAFLDVILNELKIIN</sequence>
<comment type="cofactor">
    <cofactor evidence="1">
        <name>pyridoxal 5'-phosphate</name>
        <dbReference type="ChEBI" id="CHEBI:597326"/>
    </cofactor>
</comment>
<keyword evidence="5" id="KW-0808">Transferase</keyword>
<dbReference type="PANTHER" id="PTHR45688">
    <property type="match status" value="1"/>
</dbReference>
<keyword evidence="3" id="KW-0663">Pyridoxal phosphate</keyword>
<comment type="caution">
    <text evidence="5">The sequence shown here is derived from an EMBL/GenBank/DDBJ whole genome shotgun (WGS) entry which is preliminary data.</text>
</comment>
<reference evidence="5 6" key="1">
    <citation type="submission" date="2018-04" db="EMBL/GenBank/DDBJ databases">
        <title>Flavobacterium sp. nov., isolated from glacier ice.</title>
        <authorList>
            <person name="Liu Q."/>
            <person name="Xin Y.-H."/>
        </authorList>
    </citation>
    <scope>NUCLEOTIDE SEQUENCE [LARGE SCALE GENOMIC DNA]</scope>
    <source>
        <strain evidence="5 6">LB2P30</strain>
    </source>
</reference>
<organism evidence="5 6">
    <name type="scientific">Flavobacterium laiguense</name>
    <dbReference type="NCBI Taxonomy" id="2169409"/>
    <lineage>
        <taxon>Bacteria</taxon>
        <taxon>Pseudomonadati</taxon>
        <taxon>Bacteroidota</taxon>
        <taxon>Flavobacteriia</taxon>
        <taxon>Flavobacteriales</taxon>
        <taxon>Flavobacteriaceae</taxon>
        <taxon>Flavobacterium</taxon>
    </lineage>
</organism>
<keyword evidence="6" id="KW-1185">Reference proteome</keyword>
<evidence type="ECO:0000256" key="2">
    <source>
        <dbReference type="ARBA" id="ARBA00008954"/>
    </source>
</evidence>
<dbReference type="InterPro" id="IPR049704">
    <property type="entry name" value="Aminotrans_3_PPA_site"/>
</dbReference>
<dbReference type="InterPro" id="IPR015424">
    <property type="entry name" value="PyrdxlP-dep_Trfase"/>
</dbReference>
<dbReference type="InterPro" id="IPR015422">
    <property type="entry name" value="PyrdxlP-dep_Trfase_small"/>
</dbReference>
<evidence type="ECO:0000256" key="3">
    <source>
        <dbReference type="ARBA" id="ARBA00022898"/>
    </source>
</evidence>
<dbReference type="Gene3D" id="3.90.1150.10">
    <property type="entry name" value="Aspartate Aminotransferase, domain 1"/>
    <property type="match status" value="1"/>
</dbReference>
<dbReference type="InterPro" id="IPR002575">
    <property type="entry name" value="Aminoglycoside_PTrfase"/>
</dbReference>
<protein>
    <submittedName>
        <fullName evidence="5">Aminotransferase</fullName>
    </submittedName>
</protein>
<evidence type="ECO:0000256" key="1">
    <source>
        <dbReference type="ARBA" id="ARBA00001933"/>
    </source>
</evidence>
<dbReference type="PANTHER" id="PTHR45688:SF13">
    <property type="entry name" value="ALANINE--GLYOXYLATE AMINOTRANSFERASE 2-LIKE"/>
    <property type="match status" value="1"/>
</dbReference>
<dbReference type="GO" id="GO:0008483">
    <property type="term" value="F:transaminase activity"/>
    <property type="evidence" value="ECO:0007669"/>
    <property type="project" value="UniProtKB-KW"/>
</dbReference>
<dbReference type="AlphaFoldDB" id="A0A2U1K3L5"/>
<dbReference type="InterPro" id="IPR015421">
    <property type="entry name" value="PyrdxlP-dep_Trfase_major"/>
</dbReference>
<dbReference type="SUPFAM" id="SSF53383">
    <property type="entry name" value="PLP-dependent transferases"/>
    <property type="match status" value="1"/>
</dbReference>
<comment type="similarity">
    <text evidence="2">Belongs to the class-III pyridoxal-phosphate-dependent aminotransferase family.</text>
</comment>
<dbReference type="Gene3D" id="3.90.1200.10">
    <property type="match status" value="1"/>
</dbReference>
<evidence type="ECO:0000313" key="6">
    <source>
        <dbReference type="Proteomes" id="UP000245618"/>
    </source>
</evidence>
<dbReference type="PROSITE" id="PS00600">
    <property type="entry name" value="AA_TRANSFER_CLASS_3"/>
    <property type="match status" value="1"/>
</dbReference>
<dbReference type="GO" id="GO:0030170">
    <property type="term" value="F:pyridoxal phosphate binding"/>
    <property type="evidence" value="ECO:0007669"/>
    <property type="project" value="InterPro"/>
</dbReference>
<dbReference type="EMBL" id="QCZH01000001">
    <property type="protein sequence ID" value="PWA11739.1"/>
    <property type="molecule type" value="Genomic_DNA"/>
</dbReference>